<comment type="similarity">
    <text evidence="2 10">Belongs to the cutinase family.</text>
</comment>
<evidence type="ECO:0000256" key="7">
    <source>
        <dbReference type="ARBA" id="ARBA00022801"/>
    </source>
</evidence>
<keyword evidence="4 10" id="KW-0719">Serine esterase</keyword>
<dbReference type="PANTHER" id="PTHR48250">
    <property type="entry name" value="CUTINASE 2-RELATED"/>
    <property type="match status" value="1"/>
</dbReference>
<keyword evidence="7 10" id="KW-0378">Hydrolase</keyword>
<sequence length="245" mass="25532">SSRRAPHRRGPCPCHHQAAEPAHQPAAELHHSALPVNIALQDGMGLLTLAEKAFALLSGFSTSENDVENGRCGDIVVVFARGTTEPGNVGVLVGPPLFRALRQQMGATGKTLAVQGVDHYDASVTAYLQGGDATGSQQMANLVSKAFTQCPSSKIVMSGYSQGGQLVHNAAKLLPASTMAAVNSVVIFGDPYSTFPVQGASPSKVLIVCHPGDDICIDGDLILLPHLTYLTDANAAATYILAHAQ</sequence>
<evidence type="ECO:0000256" key="10">
    <source>
        <dbReference type="RuleBase" id="RU361263"/>
    </source>
</evidence>
<dbReference type="Pfam" id="PF01083">
    <property type="entry name" value="Cutinase"/>
    <property type="match status" value="1"/>
</dbReference>
<evidence type="ECO:0000256" key="5">
    <source>
        <dbReference type="ARBA" id="ARBA00022525"/>
    </source>
</evidence>
<evidence type="ECO:0000313" key="11">
    <source>
        <dbReference type="EMBL" id="KAK8042393.1"/>
    </source>
</evidence>
<evidence type="ECO:0000256" key="6">
    <source>
        <dbReference type="ARBA" id="ARBA00022729"/>
    </source>
</evidence>
<proteinExistence type="inferred from homology"/>
<evidence type="ECO:0000313" key="12">
    <source>
        <dbReference type="Proteomes" id="UP001480595"/>
    </source>
</evidence>
<evidence type="ECO:0000256" key="8">
    <source>
        <dbReference type="ARBA" id="ARBA00023157"/>
    </source>
</evidence>
<comment type="catalytic activity">
    <reaction evidence="9 10">
        <text>cutin + H2O = cutin monomers.</text>
        <dbReference type="EC" id="3.1.1.74"/>
    </reaction>
</comment>
<dbReference type="InterPro" id="IPR029058">
    <property type="entry name" value="AB_hydrolase_fold"/>
</dbReference>
<comment type="caution">
    <text evidence="11">The sequence shown here is derived from an EMBL/GenBank/DDBJ whole genome shotgun (WGS) entry which is preliminary data.</text>
</comment>
<accession>A0ABR1T9K1</accession>
<comment type="function">
    <text evidence="10">Catalyzes the hydrolysis of complex carboxylic polyesters found in the cell wall of plants. Degrades cutin, a macromolecule that forms the structure of the plant cuticle.</text>
</comment>
<dbReference type="EC" id="3.1.1.74" evidence="3 10"/>
<name>A0ABR1T9K1_9PEZI</name>
<dbReference type="InterPro" id="IPR043580">
    <property type="entry name" value="CUTINASE_1"/>
</dbReference>
<evidence type="ECO:0000256" key="4">
    <source>
        <dbReference type="ARBA" id="ARBA00022487"/>
    </source>
</evidence>
<reference evidence="11 12" key="1">
    <citation type="submission" date="2023-01" db="EMBL/GenBank/DDBJ databases">
        <title>Analysis of 21 Apiospora genomes using comparative genomics revels a genus with tremendous synthesis potential of carbohydrate active enzymes and secondary metabolites.</title>
        <authorList>
            <person name="Sorensen T."/>
        </authorList>
    </citation>
    <scope>NUCLEOTIDE SEQUENCE [LARGE SCALE GENOMIC DNA]</scope>
    <source>
        <strain evidence="11 12">CBS 135458</strain>
    </source>
</reference>
<evidence type="ECO:0000256" key="3">
    <source>
        <dbReference type="ARBA" id="ARBA00013095"/>
    </source>
</evidence>
<protein>
    <recommendedName>
        <fullName evidence="3 10">Cutinase</fullName>
        <ecNumber evidence="3 10">3.1.1.74</ecNumber>
    </recommendedName>
</protein>
<gene>
    <name evidence="11" type="ORF">PG994_012876</name>
</gene>
<dbReference type="EMBL" id="JAQQWL010000013">
    <property type="protein sequence ID" value="KAK8042393.1"/>
    <property type="molecule type" value="Genomic_DNA"/>
</dbReference>
<dbReference type="PRINTS" id="PR00129">
    <property type="entry name" value="CUTINASE"/>
</dbReference>
<dbReference type="SUPFAM" id="SSF53474">
    <property type="entry name" value="alpha/beta-Hydrolases"/>
    <property type="match status" value="1"/>
</dbReference>
<organism evidence="11 12">
    <name type="scientific">Apiospora phragmitis</name>
    <dbReference type="NCBI Taxonomy" id="2905665"/>
    <lineage>
        <taxon>Eukaryota</taxon>
        <taxon>Fungi</taxon>
        <taxon>Dikarya</taxon>
        <taxon>Ascomycota</taxon>
        <taxon>Pezizomycotina</taxon>
        <taxon>Sordariomycetes</taxon>
        <taxon>Xylariomycetidae</taxon>
        <taxon>Amphisphaeriales</taxon>
        <taxon>Apiosporaceae</taxon>
        <taxon>Apiospora</taxon>
    </lineage>
</organism>
<dbReference type="GeneID" id="92097348"/>
<dbReference type="InterPro" id="IPR011150">
    <property type="entry name" value="Cutinase_monf"/>
</dbReference>
<dbReference type="InterPro" id="IPR000675">
    <property type="entry name" value="Cutinase/axe"/>
</dbReference>
<feature type="non-terminal residue" evidence="11">
    <location>
        <position position="1"/>
    </location>
</feature>
<dbReference type="PANTHER" id="PTHR48250:SF1">
    <property type="entry name" value="CUTINASE"/>
    <property type="match status" value="1"/>
</dbReference>
<keyword evidence="12" id="KW-1185">Reference proteome</keyword>
<evidence type="ECO:0000256" key="1">
    <source>
        <dbReference type="ARBA" id="ARBA00004613"/>
    </source>
</evidence>
<keyword evidence="8" id="KW-1015">Disulfide bond</keyword>
<dbReference type="PROSITE" id="PS00155">
    <property type="entry name" value="CUTINASE_1"/>
    <property type="match status" value="1"/>
</dbReference>
<dbReference type="Gene3D" id="3.40.50.1820">
    <property type="entry name" value="alpha/beta hydrolase"/>
    <property type="match status" value="1"/>
</dbReference>
<dbReference type="SMART" id="SM01110">
    <property type="entry name" value="Cutinase"/>
    <property type="match status" value="1"/>
</dbReference>
<comment type="subcellular location">
    <subcellularLocation>
        <location evidence="1 10">Secreted</location>
    </subcellularLocation>
</comment>
<keyword evidence="6" id="KW-0732">Signal</keyword>
<keyword evidence="5 10" id="KW-0964">Secreted</keyword>
<dbReference type="RefSeq" id="XP_066709246.1">
    <property type="nucleotide sequence ID" value="XM_066864285.1"/>
</dbReference>
<evidence type="ECO:0000256" key="2">
    <source>
        <dbReference type="ARBA" id="ARBA00007534"/>
    </source>
</evidence>
<dbReference type="Proteomes" id="UP001480595">
    <property type="component" value="Unassembled WGS sequence"/>
</dbReference>
<evidence type="ECO:0000256" key="9">
    <source>
        <dbReference type="ARBA" id="ARBA00034045"/>
    </source>
</evidence>